<dbReference type="CDD" id="cd17751">
    <property type="entry name" value="BRCT_microcephalin_rpt3"/>
    <property type="match status" value="1"/>
</dbReference>
<reference evidence="3" key="1">
    <citation type="submission" date="2015-11" db="EMBL/GenBank/DDBJ databases">
        <title>De novo transcriptome assembly of four potential Pierce s Disease insect vectors from Arizona vineyards.</title>
        <authorList>
            <person name="Tassone E.E."/>
        </authorList>
    </citation>
    <scope>NUCLEOTIDE SEQUENCE</scope>
</reference>
<gene>
    <name evidence="3" type="ORF">g.10677</name>
</gene>
<dbReference type="InterPro" id="IPR036420">
    <property type="entry name" value="BRCT_dom_sf"/>
</dbReference>
<feature type="compositionally biased region" description="Polar residues" evidence="1">
    <location>
        <begin position="707"/>
        <end position="748"/>
    </location>
</feature>
<evidence type="ECO:0000259" key="2">
    <source>
        <dbReference type="PROSITE" id="PS50172"/>
    </source>
</evidence>
<feature type="region of interest" description="Disordered" evidence="1">
    <location>
        <begin position="823"/>
        <end position="842"/>
    </location>
</feature>
<dbReference type="Pfam" id="PF12738">
    <property type="entry name" value="PTCB-BRCT"/>
    <property type="match status" value="1"/>
</dbReference>
<dbReference type="EMBL" id="GEBQ01022111">
    <property type="protein sequence ID" value="JAT17866.1"/>
    <property type="molecule type" value="Transcribed_RNA"/>
</dbReference>
<dbReference type="CDD" id="cd17736">
    <property type="entry name" value="BRCT_microcephalin_rpt2"/>
    <property type="match status" value="1"/>
</dbReference>
<dbReference type="SMART" id="SM00292">
    <property type="entry name" value="BRCT"/>
    <property type="match status" value="3"/>
</dbReference>
<accession>A0A1B6L2I6</accession>
<dbReference type="Pfam" id="PF00533">
    <property type="entry name" value="BRCT"/>
    <property type="match status" value="1"/>
</dbReference>
<feature type="region of interest" description="Disordered" evidence="1">
    <location>
        <begin position="787"/>
        <end position="811"/>
    </location>
</feature>
<organism evidence="3">
    <name type="scientific">Graphocephala atropunctata</name>
    <dbReference type="NCBI Taxonomy" id="36148"/>
    <lineage>
        <taxon>Eukaryota</taxon>
        <taxon>Metazoa</taxon>
        <taxon>Ecdysozoa</taxon>
        <taxon>Arthropoda</taxon>
        <taxon>Hexapoda</taxon>
        <taxon>Insecta</taxon>
        <taxon>Pterygota</taxon>
        <taxon>Neoptera</taxon>
        <taxon>Paraneoptera</taxon>
        <taxon>Hemiptera</taxon>
        <taxon>Auchenorrhyncha</taxon>
        <taxon>Membracoidea</taxon>
        <taxon>Cicadellidae</taxon>
        <taxon>Cicadellinae</taxon>
        <taxon>Cicadellini</taxon>
        <taxon>Graphocephala</taxon>
    </lineage>
</organism>
<dbReference type="PROSITE" id="PS50172">
    <property type="entry name" value="BRCT"/>
    <property type="match status" value="3"/>
</dbReference>
<feature type="region of interest" description="Disordered" evidence="1">
    <location>
        <begin position="594"/>
        <end position="614"/>
    </location>
</feature>
<dbReference type="InterPro" id="IPR001357">
    <property type="entry name" value="BRCT_dom"/>
</dbReference>
<feature type="region of interest" description="Disordered" evidence="1">
    <location>
        <begin position="707"/>
        <end position="751"/>
    </location>
</feature>
<dbReference type="GO" id="GO:0000278">
    <property type="term" value="P:mitotic cell cycle"/>
    <property type="evidence" value="ECO:0007669"/>
    <property type="project" value="TreeGrafter"/>
</dbReference>
<evidence type="ECO:0000256" key="1">
    <source>
        <dbReference type="SAM" id="MobiDB-lite"/>
    </source>
</evidence>
<name>A0A1B6L2I6_9HEMI</name>
<dbReference type="Gene3D" id="3.40.50.10190">
    <property type="entry name" value="BRCT domain"/>
    <property type="match status" value="3"/>
</dbReference>
<dbReference type="SUPFAM" id="SSF52113">
    <property type="entry name" value="BRCT domain"/>
    <property type="match status" value="2"/>
</dbReference>
<proteinExistence type="predicted"/>
<dbReference type="PANTHER" id="PTHR14625">
    <property type="entry name" value="MICROCEPHALIN"/>
    <property type="match status" value="1"/>
</dbReference>
<feature type="domain" description="BRCT" evidence="2">
    <location>
        <begin position="408"/>
        <end position="498"/>
    </location>
</feature>
<evidence type="ECO:0000313" key="3">
    <source>
        <dbReference type="EMBL" id="JAT17866.1"/>
    </source>
</evidence>
<feature type="domain" description="BRCT" evidence="2">
    <location>
        <begin position="864"/>
        <end position="949"/>
    </location>
</feature>
<dbReference type="AlphaFoldDB" id="A0A1B6L2I6"/>
<feature type="region of interest" description="Disordered" evidence="1">
    <location>
        <begin position="160"/>
        <end position="211"/>
    </location>
</feature>
<dbReference type="CDD" id="cd17716">
    <property type="entry name" value="BRCT_microcephalin_rpt1"/>
    <property type="match status" value="1"/>
</dbReference>
<feature type="region of interest" description="Disordered" evidence="1">
    <location>
        <begin position="533"/>
        <end position="559"/>
    </location>
</feature>
<dbReference type="PANTHER" id="PTHR14625:SF3">
    <property type="entry name" value="MICROCEPHALIN"/>
    <property type="match status" value="1"/>
</dbReference>
<feature type="compositionally biased region" description="Basic and acidic residues" evidence="1">
    <location>
        <begin position="538"/>
        <end position="550"/>
    </location>
</feature>
<protein>
    <recommendedName>
        <fullName evidence="2">BRCT domain-containing protein</fullName>
    </recommendedName>
</protein>
<sequence length="1060" mass="117413">MNKKTKNSNVQSSSKKCLKIGLSNCLGNHTSELKTCSDNSDSDDPFENIKSCNNITFSRSRSYLDEEFLLMPFTPTKPCAGGKENKLLVPNSKNGSLTEKKVKKRIGLSFKFNSSENVTKSRSCNTINVLSEVSNQNGCSPNLIEQTEQHDEVERYSKYQANRSQNMLSKTPSKSRFSDYSSATPTTPFEPNFNQNTSTPVTDRSSTPQASSFKGYSLMKAAVEAKKDYEDMLKAASLKKSIKKDKHKDAQSYGSPLTSLKDPTGQKDVLIFNHSLCVKSICNSHSKQYHQTLHTSNQSSNSCESPVNTSFGILDTTPVTEFSKTIRCCQSTLKKSSLIQRLSKSNEDVNKTPLCKKLVTSCTPLTGVQQLPKSTRKPISNPYYNSSISNDLCRNVEEDDDLPCTQPVSSIILKGVVAYVEVRSGKDCRSSGTKAELISLGAKVENNFTRKVTHCFFHGGKMSTYKKAIEWKVPLVSTLWIEACKEEVRMVPLAGYEPFGLDKYKEALPLYKLKTKVTRPLIKRAVTDSKLLSKPWKQNKEQDKAEKSAETNKPLLPASSEKDNIIDALHSVAGDFRKAAHQFQQILTSPILQKGNKKSMANDPTQKGKDGESIMGTKKRNKKLVFPEPTQDKCNQESLKSKNGSCDFSLVLNATDDTEQEIRVSYDSDDLLTYAKKQAANPRCSAPGRLLTSRKCKKLLSSCHKQTIASGQKNGETSTNNVPKSVQNTLVPSESSNSKKNTRQSTRNKNVDTVKVIETHNNLVDSKPKPKKRKLLVPLQVMTTFEQDSGESTPDLSPLCPYRESPNKKPKAGLMAKSQTVRAMPAPPVVSSSDAESEDSLTRAARRESSALFIKKQKKVISQRNLPTIVCTSLHRSDVEVVTSIVSRLGKFSVEGTVSEHTTHVVTSAPRRTINLLKGIARGCWVLNVQWVYESLEAGKWLHEERFELIQFSPSVKQARIERQAFGPEFSLELFRGVGPLYVCRATVPPAVDLIELLRLCGGSVVSSARAARIVVGNSSLLSPSGQRPPLVVSEKWILDTVTKLTQLSPYDYIASDSEP</sequence>
<feature type="domain" description="BRCT" evidence="2">
    <location>
        <begin position="970"/>
        <end position="1055"/>
    </location>
</feature>
<dbReference type="InterPro" id="IPR022047">
    <property type="entry name" value="Microcephalin-like"/>
</dbReference>